<protein>
    <submittedName>
        <fullName evidence="1">Integrase catalytic domain-containing protein</fullName>
    </submittedName>
</protein>
<dbReference type="EMBL" id="BMAW01054757">
    <property type="protein sequence ID" value="GFS97848.1"/>
    <property type="molecule type" value="Genomic_DNA"/>
</dbReference>
<comment type="caution">
    <text evidence="1">The sequence shown here is derived from an EMBL/GenBank/DDBJ whole genome shotgun (WGS) entry which is preliminary data.</text>
</comment>
<organism evidence="1 2">
    <name type="scientific">Nephila pilipes</name>
    <name type="common">Giant wood spider</name>
    <name type="synonym">Nephila maculata</name>
    <dbReference type="NCBI Taxonomy" id="299642"/>
    <lineage>
        <taxon>Eukaryota</taxon>
        <taxon>Metazoa</taxon>
        <taxon>Ecdysozoa</taxon>
        <taxon>Arthropoda</taxon>
        <taxon>Chelicerata</taxon>
        <taxon>Arachnida</taxon>
        <taxon>Araneae</taxon>
        <taxon>Araneomorphae</taxon>
        <taxon>Entelegynae</taxon>
        <taxon>Araneoidea</taxon>
        <taxon>Nephilidae</taxon>
        <taxon>Nephila</taxon>
    </lineage>
</organism>
<dbReference type="OrthoDB" id="6430666at2759"/>
<keyword evidence="2" id="KW-1185">Reference proteome</keyword>
<reference evidence="1" key="1">
    <citation type="submission" date="2020-08" db="EMBL/GenBank/DDBJ databases">
        <title>Multicomponent nature underlies the extraordinary mechanical properties of spider dragline silk.</title>
        <authorList>
            <person name="Kono N."/>
            <person name="Nakamura H."/>
            <person name="Mori M."/>
            <person name="Yoshida Y."/>
            <person name="Ohtoshi R."/>
            <person name="Malay A.D."/>
            <person name="Moran D.A.P."/>
            <person name="Tomita M."/>
            <person name="Numata K."/>
            <person name="Arakawa K."/>
        </authorList>
    </citation>
    <scope>NUCLEOTIDE SEQUENCE</scope>
</reference>
<dbReference type="Proteomes" id="UP000887013">
    <property type="component" value="Unassembled WGS sequence"/>
</dbReference>
<proteinExistence type="predicted"/>
<name>A0A8X6N7C3_NEPPI</name>
<dbReference type="AlphaFoldDB" id="A0A8X6N7C3"/>
<sequence>MIKGILLKSVKVEIIGTKLSDCIFSLFDNGSECTFVTKSISKRLGLKIIGWERLRIYSFGARIPRLQVCCKVEMKLRNILDGREVVVEALEIDEISRELIRVPGWDICAKIEDRG</sequence>
<evidence type="ECO:0000313" key="2">
    <source>
        <dbReference type="Proteomes" id="UP000887013"/>
    </source>
</evidence>
<evidence type="ECO:0000313" key="1">
    <source>
        <dbReference type="EMBL" id="GFS97848.1"/>
    </source>
</evidence>
<gene>
    <name evidence="1" type="primary">AVEN_92650_1</name>
    <name evidence="1" type="ORF">NPIL_208741</name>
</gene>
<accession>A0A8X6N7C3</accession>